<dbReference type="PANTHER" id="PTHR11803">
    <property type="entry name" value="2-IMINOBUTANOATE/2-IMINOPROPANOATE DEAMINASE RIDA"/>
    <property type="match status" value="1"/>
</dbReference>
<dbReference type="Proteomes" id="UP000198531">
    <property type="component" value="Unassembled WGS sequence"/>
</dbReference>
<reference evidence="2" key="1">
    <citation type="submission" date="2016-10" db="EMBL/GenBank/DDBJ databases">
        <authorList>
            <person name="Varghese N."/>
            <person name="Submissions S."/>
        </authorList>
    </citation>
    <scope>NUCLEOTIDE SEQUENCE [LARGE SCALE GENOMIC DNA]</scope>
    <source>
        <strain evidence="2">CGMCC 1.7736</strain>
    </source>
</reference>
<dbReference type="EMBL" id="FOYT01000004">
    <property type="protein sequence ID" value="SFR69379.1"/>
    <property type="molecule type" value="Genomic_DNA"/>
</dbReference>
<dbReference type="RefSeq" id="WP_089810218.1">
    <property type="nucleotide sequence ID" value="NZ_FOYT01000004.1"/>
</dbReference>
<evidence type="ECO:0000313" key="1">
    <source>
        <dbReference type="EMBL" id="SFR69379.1"/>
    </source>
</evidence>
<dbReference type="OrthoDB" id="371655at2157"/>
<dbReference type="AlphaFoldDB" id="A0A1I6IRW5"/>
<gene>
    <name evidence="1" type="ORF">SAMN04487947_3607</name>
</gene>
<dbReference type="SUPFAM" id="SSF55298">
    <property type="entry name" value="YjgF-like"/>
    <property type="match status" value="1"/>
</dbReference>
<dbReference type="Pfam" id="PF01042">
    <property type="entry name" value="Ribonuc_L-PSP"/>
    <property type="match status" value="1"/>
</dbReference>
<dbReference type="GO" id="GO:0019239">
    <property type="term" value="F:deaminase activity"/>
    <property type="evidence" value="ECO:0007669"/>
    <property type="project" value="TreeGrafter"/>
</dbReference>
<dbReference type="CDD" id="cd00448">
    <property type="entry name" value="YjgF_YER057c_UK114_family"/>
    <property type="match status" value="1"/>
</dbReference>
<accession>A0A1I6IRW5</accession>
<evidence type="ECO:0000313" key="2">
    <source>
        <dbReference type="Proteomes" id="UP000198531"/>
    </source>
</evidence>
<dbReference type="PANTHER" id="PTHR11803:SF39">
    <property type="entry name" value="2-IMINOBUTANOATE_2-IMINOPROPANOATE DEAMINASE"/>
    <property type="match status" value="1"/>
</dbReference>
<sequence>MNGDVTRYESDHLKATAGYGVRKRNIQLVFFDGKFPRRAHADGLTVGEQTVDALERVETAVVRAGVEMDDVLRTTVYTTDADRVDDIEAAYERYFEERRPAMTVVGVADLPGDAAVQIEATAVER</sequence>
<protein>
    <submittedName>
        <fullName evidence="1">2-iminobutanoate/2-iminopropanoate deaminase</fullName>
    </submittedName>
</protein>
<keyword evidence="2" id="KW-1185">Reference proteome</keyword>
<dbReference type="STRING" id="553469.SAMN04487947_3607"/>
<dbReference type="Gene3D" id="3.30.1330.40">
    <property type="entry name" value="RutC-like"/>
    <property type="match status" value="1"/>
</dbReference>
<organism evidence="1 2">
    <name type="scientific">Halogeometricum rufum</name>
    <dbReference type="NCBI Taxonomy" id="553469"/>
    <lineage>
        <taxon>Archaea</taxon>
        <taxon>Methanobacteriati</taxon>
        <taxon>Methanobacteriota</taxon>
        <taxon>Stenosarchaea group</taxon>
        <taxon>Halobacteria</taxon>
        <taxon>Halobacteriales</taxon>
        <taxon>Haloferacaceae</taxon>
        <taxon>Halogeometricum</taxon>
    </lineage>
</organism>
<dbReference type="GO" id="GO:0005829">
    <property type="term" value="C:cytosol"/>
    <property type="evidence" value="ECO:0007669"/>
    <property type="project" value="TreeGrafter"/>
</dbReference>
<dbReference type="InterPro" id="IPR035959">
    <property type="entry name" value="RutC-like_sf"/>
</dbReference>
<name>A0A1I6IRW5_9EURY</name>
<proteinExistence type="predicted"/>
<dbReference type="InterPro" id="IPR006175">
    <property type="entry name" value="YjgF/YER057c/UK114"/>
</dbReference>